<accession>A0A0G1JKG2</accession>
<evidence type="ECO:0000313" key="2">
    <source>
        <dbReference type="Proteomes" id="UP000034154"/>
    </source>
</evidence>
<comment type="caution">
    <text evidence="1">The sequence shown here is derived from an EMBL/GenBank/DDBJ whole genome shotgun (WGS) entry which is preliminary data.</text>
</comment>
<dbReference type="Proteomes" id="UP000034154">
    <property type="component" value="Unassembled WGS sequence"/>
</dbReference>
<dbReference type="EMBL" id="LCJB01000006">
    <property type="protein sequence ID" value="KKT71873.1"/>
    <property type="molecule type" value="Genomic_DNA"/>
</dbReference>
<proteinExistence type="predicted"/>
<dbReference type="AlphaFoldDB" id="A0A0G1JKG2"/>
<name>A0A0G1JKG2_9BACT</name>
<protein>
    <submittedName>
        <fullName evidence="1">Uncharacterized protein</fullName>
    </submittedName>
</protein>
<organism evidence="1 2">
    <name type="scientific">Candidatus Uhrbacteria bacterium GW2011_GWF2_44_350</name>
    <dbReference type="NCBI Taxonomy" id="1619000"/>
    <lineage>
        <taxon>Bacteria</taxon>
        <taxon>Candidatus Uhriibacteriota</taxon>
    </lineage>
</organism>
<evidence type="ECO:0000313" key="1">
    <source>
        <dbReference type="EMBL" id="KKT71873.1"/>
    </source>
</evidence>
<reference evidence="1 2" key="1">
    <citation type="journal article" date="2015" name="Nature">
        <title>rRNA introns, odd ribosomes, and small enigmatic genomes across a large radiation of phyla.</title>
        <authorList>
            <person name="Brown C.T."/>
            <person name="Hug L.A."/>
            <person name="Thomas B.C."/>
            <person name="Sharon I."/>
            <person name="Castelle C.J."/>
            <person name="Singh A."/>
            <person name="Wilkins M.J."/>
            <person name="Williams K.H."/>
            <person name="Banfield J.F."/>
        </authorList>
    </citation>
    <scope>NUCLEOTIDE SEQUENCE [LARGE SCALE GENOMIC DNA]</scope>
</reference>
<sequence>MAKFSQCQTAVIMTVRAAAEITGQKWIPKELVFEIFDCFMSGVTHKPRALQAIESCNSLLLCRRRDGLAYRSRREPMSEDINPATERPDFLSFRELCQIIRRLGLEVKHTPISPDLPTFKLKNLQAKKPETARRLWQNPKGPEKGYKLIRQKILQEVFEARSGQPVSKKQIFEICTAIDPGSDPRTVLARYKKSGHLEQIDRQTWNLTETGRCLAIEGNPHRKPRPFVQRQLVVMARIVKLQPLSVEAVTNVFFEVEPTMEKPVGAIGKLISKGWLEKTPDQKLVVTPAGQKAIETFSAELT</sequence>
<gene>
    <name evidence="1" type="ORF">UW63_C0006G0014</name>
</gene>